<evidence type="ECO:0000259" key="1">
    <source>
        <dbReference type="PROSITE" id="PS51462"/>
    </source>
</evidence>
<organism evidence="2 3">
    <name type="scientific">Kutzneria buriramensis</name>
    <dbReference type="NCBI Taxonomy" id="1045776"/>
    <lineage>
        <taxon>Bacteria</taxon>
        <taxon>Bacillati</taxon>
        <taxon>Actinomycetota</taxon>
        <taxon>Actinomycetes</taxon>
        <taxon>Pseudonocardiales</taxon>
        <taxon>Pseudonocardiaceae</taxon>
        <taxon>Kutzneria</taxon>
    </lineage>
</organism>
<name>A0A3E0HZV7_9PSEU</name>
<evidence type="ECO:0000313" key="3">
    <source>
        <dbReference type="Proteomes" id="UP000256269"/>
    </source>
</evidence>
<dbReference type="AlphaFoldDB" id="A0A3E0HZV7"/>
<gene>
    <name evidence="2" type="ORF">BCF44_103466</name>
</gene>
<dbReference type="SUPFAM" id="SSF55811">
    <property type="entry name" value="Nudix"/>
    <property type="match status" value="1"/>
</dbReference>
<protein>
    <submittedName>
        <fullName evidence="2">NUDIX domain-containing protein</fullName>
    </submittedName>
</protein>
<dbReference type="PROSITE" id="PS51462">
    <property type="entry name" value="NUDIX"/>
    <property type="match status" value="1"/>
</dbReference>
<dbReference type="InterPro" id="IPR000086">
    <property type="entry name" value="NUDIX_hydrolase_dom"/>
</dbReference>
<evidence type="ECO:0000313" key="2">
    <source>
        <dbReference type="EMBL" id="REH52017.1"/>
    </source>
</evidence>
<dbReference type="PANTHER" id="PTHR43222:SF2">
    <property type="entry name" value="NUDIX HYDROLASE 23, CHLOROPLASTIC"/>
    <property type="match status" value="1"/>
</dbReference>
<proteinExistence type="predicted"/>
<accession>A0A3E0HZV7</accession>
<dbReference type="InterPro" id="IPR015797">
    <property type="entry name" value="NUDIX_hydrolase-like_dom_sf"/>
</dbReference>
<dbReference type="EMBL" id="QUNO01000003">
    <property type="protein sequence ID" value="REH52017.1"/>
    <property type="molecule type" value="Genomic_DNA"/>
</dbReference>
<dbReference type="Pfam" id="PF00293">
    <property type="entry name" value="NUDIX"/>
    <property type="match status" value="1"/>
</dbReference>
<dbReference type="Gene3D" id="3.90.79.10">
    <property type="entry name" value="Nucleoside Triphosphate Pyrophosphohydrolase"/>
    <property type="match status" value="1"/>
</dbReference>
<dbReference type="PANTHER" id="PTHR43222">
    <property type="entry name" value="NUDIX HYDROLASE 23"/>
    <property type="match status" value="1"/>
</dbReference>
<comment type="caution">
    <text evidence="2">The sequence shown here is derived from an EMBL/GenBank/DDBJ whole genome shotgun (WGS) entry which is preliminary data.</text>
</comment>
<keyword evidence="3" id="KW-1185">Reference proteome</keyword>
<reference evidence="2 3" key="1">
    <citation type="submission" date="2018-08" db="EMBL/GenBank/DDBJ databases">
        <title>Genomic Encyclopedia of Archaeal and Bacterial Type Strains, Phase II (KMG-II): from individual species to whole genera.</title>
        <authorList>
            <person name="Goeker M."/>
        </authorList>
    </citation>
    <scope>NUCLEOTIDE SEQUENCE [LARGE SCALE GENOMIC DNA]</scope>
    <source>
        <strain evidence="2 3">DSM 45791</strain>
    </source>
</reference>
<sequence>MNDWRFCPRCGAGLALVGDGPERHASCGGCGFVKYDNPLPTTIGLICRGRSILLLRRAHEPAVGSWDTVGGFLSGGETAEENLVREAWEEIGCQVVDLRPAGTYSSVYGDTGLTTIGIAFTCRIADEAVITLSGENSEHGWFGFGEIPDLAFTDVTAAVRDLAAGTG</sequence>
<feature type="domain" description="Nudix hydrolase" evidence="1">
    <location>
        <begin position="22"/>
        <end position="163"/>
    </location>
</feature>
<dbReference type="Proteomes" id="UP000256269">
    <property type="component" value="Unassembled WGS sequence"/>
</dbReference>
<dbReference type="RefSeq" id="WP_116174011.1">
    <property type="nucleotide sequence ID" value="NZ_CP144375.1"/>
</dbReference>
<dbReference type="OrthoDB" id="5417595at2"/>